<dbReference type="SUPFAM" id="SSF48726">
    <property type="entry name" value="Immunoglobulin"/>
    <property type="match status" value="1"/>
</dbReference>
<dbReference type="Gene3D" id="2.60.40.10">
    <property type="entry name" value="Immunoglobulins"/>
    <property type="match status" value="1"/>
</dbReference>
<evidence type="ECO:0000256" key="1">
    <source>
        <dbReference type="SAM" id="MobiDB-lite"/>
    </source>
</evidence>
<dbReference type="InterPro" id="IPR039090">
    <property type="entry name" value="CD7"/>
</dbReference>
<proteinExistence type="predicted"/>
<reference evidence="4" key="1">
    <citation type="journal article" date="2023" name="Science">
        <title>Genome structures resolve the early diversification of teleost fishes.</title>
        <authorList>
            <person name="Parey E."/>
            <person name="Louis A."/>
            <person name="Montfort J."/>
            <person name="Bouchez O."/>
            <person name="Roques C."/>
            <person name="Iampietro C."/>
            <person name="Lluch J."/>
            <person name="Castinel A."/>
            <person name="Donnadieu C."/>
            <person name="Desvignes T."/>
            <person name="Floi Bucao C."/>
            <person name="Jouanno E."/>
            <person name="Wen M."/>
            <person name="Mejri S."/>
            <person name="Dirks R."/>
            <person name="Jansen H."/>
            <person name="Henkel C."/>
            <person name="Chen W.J."/>
            <person name="Zahm M."/>
            <person name="Cabau C."/>
            <person name="Klopp C."/>
            <person name="Thompson A.W."/>
            <person name="Robinson-Rechavi M."/>
            <person name="Braasch I."/>
            <person name="Lecointre G."/>
            <person name="Bobe J."/>
            <person name="Postlethwait J.H."/>
            <person name="Berthelot C."/>
            <person name="Roest Crollius H."/>
            <person name="Guiguen Y."/>
        </authorList>
    </citation>
    <scope>NUCLEOTIDE SEQUENCE</scope>
    <source>
        <strain evidence="4">Concon-B</strain>
    </source>
</reference>
<dbReference type="InterPro" id="IPR013106">
    <property type="entry name" value="Ig_V-set"/>
</dbReference>
<keyword evidence="2" id="KW-1133">Transmembrane helix</keyword>
<dbReference type="AlphaFoldDB" id="A0A9Q1DXS0"/>
<evidence type="ECO:0000313" key="4">
    <source>
        <dbReference type="EMBL" id="KAJ8283701.1"/>
    </source>
</evidence>
<feature type="region of interest" description="Disordered" evidence="1">
    <location>
        <begin position="231"/>
        <end position="252"/>
    </location>
</feature>
<dbReference type="GO" id="GO:0002250">
    <property type="term" value="P:adaptive immune response"/>
    <property type="evidence" value="ECO:0007669"/>
    <property type="project" value="InterPro"/>
</dbReference>
<comment type="caution">
    <text evidence="4">The sequence shown here is derived from an EMBL/GenBank/DDBJ whole genome shotgun (WGS) entry which is preliminary data.</text>
</comment>
<feature type="transmembrane region" description="Helical" evidence="2">
    <location>
        <begin position="6"/>
        <end position="25"/>
    </location>
</feature>
<dbReference type="InterPro" id="IPR036179">
    <property type="entry name" value="Ig-like_dom_sf"/>
</dbReference>
<organism evidence="4 5">
    <name type="scientific">Conger conger</name>
    <name type="common">Conger eel</name>
    <name type="synonym">Muraena conger</name>
    <dbReference type="NCBI Taxonomy" id="82655"/>
    <lineage>
        <taxon>Eukaryota</taxon>
        <taxon>Metazoa</taxon>
        <taxon>Chordata</taxon>
        <taxon>Craniata</taxon>
        <taxon>Vertebrata</taxon>
        <taxon>Euteleostomi</taxon>
        <taxon>Actinopterygii</taxon>
        <taxon>Neopterygii</taxon>
        <taxon>Teleostei</taxon>
        <taxon>Anguilliformes</taxon>
        <taxon>Congridae</taxon>
        <taxon>Conger</taxon>
    </lineage>
</organism>
<dbReference type="PANTHER" id="PTHR15343:SF1">
    <property type="entry name" value="CD7 ANTIGEN-LIKE"/>
    <property type="match status" value="1"/>
</dbReference>
<feature type="transmembrane region" description="Helical" evidence="2">
    <location>
        <begin position="156"/>
        <end position="179"/>
    </location>
</feature>
<dbReference type="OrthoDB" id="8917013at2759"/>
<evidence type="ECO:0000259" key="3">
    <source>
        <dbReference type="PROSITE" id="PS50835"/>
    </source>
</evidence>
<dbReference type="InterPro" id="IPR013783">
    <property type="entry name" value="Ig-like_fold"/>
</dbReference>
<dbReference type="EMBL" id="JAFJMO010000002">
    <property type="protein sequence ID" value="KAJ8283701.1"/>
    <property type="molecule type" value="Genomic_DNA"/>
</dbReference>
<evidence type="ECO:0000313" key="5">
    <source>
        <dbReference type="Proteomes" id="UP001152803"/>
    </source>
</evidence>
<evidence type="ECO:0000256" key="2">
    <source>
        <dbReference type="SAM" id="Phobius"/>
    </source>
</evidence>
<accession>A0A9Q1DXS0</accession>
<dbReference type="Pfam" id="PF07686">
    <property type="entry name" value="V-set"/>
    <property type="match status" value="1"/>
</dbReference>
<sequence>MKTTHSVPWILLFMPQIFASHIVYLKGIERESVLFDCESEETSMQPIGLYLNRKCVGPAKEVLFFSAAGMKALYPEDEERIQVLGKLSTNHMNVTISQLQRKDSGLYYCLFVYEGEVTDINITGKTNFLLFVDTMTVSDGATVSEGQYSCSSYPPLLYAISAAVGLLLLILLGLGASHWGKPCKRSKPQSPVPIYEEMIGIQPANRKAPPCHLDSFHQEEADSSVYINPQVKPQQENHYVPEGSVTAMEDNQ</sequence>
<keyword evidence="2" id="KW-0812">Transmembrane</keyword>
<dbReference type="Proteomes" id="UP001152803">
    <property type="component" value="Unassembled WGS sequence"/>
</dbReference>
<dbReference type="GO" id="GO:0016020">
    <property type="term" value="C:membrane"/>
    <property type="evidence" value="ECO:0007669"/>
    <property type="project" value="InterPro"/>
</dbReference>
<dbReference type="PROSITE" id="PS50835">
    <property type="entry name" value="IG_LIKE"/>
    <property type="match status" value="1"/>
</dbReference>
<dbReference type="PANTHER" id="PTHR15343">
    <property type="entry name" value="CD7"/>
    <property type="match status" value="1"/>
</dbReference>
<gene>
    <name evidence="4" type="ORF">COCON_G00025510</name>
</gene>
<dbReference type="GO" id="GO:0038023">
    <property type="term" value="F:signaling receptor activity"/>
    <property type="evidence" value="ECO:0007669"/>
    <property type="project" value="InterPro"/>
</dbReference>
<name>A0A9Q1DXS0_CONCO</name>
<keyword evidence="2" id="KW-0472">Membrane</keyword>
<dbReference type="InterPro" id="IPR007110">
    <property type="entry name" value="Ig-like_dom"/>
</dbReference>
<protein>
    <recommendedName>
        <fullName evidence="3">Ig-like domain-containing protein</fullName>
    </recommendedName>
</protein>
<feature type="domain" description="Ig-like" evidence="3">
    <location>
        <begin position="15"/>
        <end position="123"/>
    </location>
</feature>
<keyword evidence="5" id="KW-1185">Reference proteome</keyword>